<sequence length="417" mass="48687">QSKQKINGLLNDLEKLDTKIRSIMEKNNVKFYSTSTARLYIDESDGGYGMKSLRSEAAISYINKSLYIVFNERLEPLLELYQIMTSKGNQNPLNNASKLAEIFKFKLNFSKPNEVTINGIQINSLKEARTKVKEIIRKHENDKWLQDWGKSMKYAKTFIELKDRIELPYMKTNVSAMTFRNTYGAAEEQLFTNTHVQADRKYVGKCRKCKVAQETCYHILSCCDAWVGTLYVERHNRIARLIYEELCRKYKLKVPKVNEKIPLLLENDEVCLRWNYTIPASTSIYHRKPDLYLHLKKEGKIFLIEVSVNALKNILRQRKLKLARYSVNGEKLLKFEEVDTVKAGNNIKKDLESRMKCSVEIIPIIVGNLGEWLMEFDVYLEKLKLDIRMKQRMSAISIHTANRIIKRHLCVAPEKLI</sequence>
<keyword evidence="1" id="KW-1185">Reference proteome</keyword>
<dbReference type="PANTHER" id="PTHR35450:SF2">
    <property type="entry name" value="REVERSE TRANSCRIPTASE DOMAIN-CONTAINING PROTEIN"/>
    <property type="match status" value="1"/>
</dbReference>
<organism evidence="1 2">
    <name type="scientific">Strongyloides papillosus</name>
    <name type="common">Intestinal threadworm</name>
    <dbReference type="NCBI Taxonomy" id="174720"/>
    <lineage>
        <taxon>Eukaryota</taxon>
        <taxon>Metazoa</taxon>
        <taxon>Ecdysozoa</taxon>
        <taxon>Nematoda</taxon>
        <taxon>Chromadorea</taxon>
        <taxon>Rhabditida</taxon>
        <taxon>Tylenchina</taxon>
        <taxon>Panagrolaimomorpha</taxon>
        <taxon>Strongyloidoidea</taxon>
        <taxon>Strongyloididae</taxon>
        <taxon>Strongyloides</taxon>
    </lineage>
</organism>
<dbReference type="STRING" id="174720.A0A0N5BQL2"/>
<protein>
    <submittedName>
        <fullName evidence="2">Reverse transcriptase domain-containing protein</fullName>
    </submittedName>
</protein>
<dbReference type="WBParaSite" id="SPAL_0000817500.1">
    <property type="protein sequence ID" value="SPAL_0000817500.1"/>
    <property type="gene ID" value="SPAL_0000817500"/>
</dbReference>
<accession>A0A0N5BQL2</accession>
<reference evidence="2" key="1">
    <citation type="submission" date="2017-02" db="UniProtKB">
        <authorList>
            <consortium name="WormBaseParasite"/>
        </authorList>
    </citation>
    <scope>IDENTIFICATION</scope>
</reference>
<dbReference type="Proteomes" id="UP000046392">
    <property type="component" value="Unplaced"/>
</dbReference>
<evidence type="ECO:0000313" key="2">
    <source>
        <dbReference type="WBParaSite" id="SPAL_0000817500.1"/>
    </source>
</evidence>
<name>A0A0N5BQL2_STREA</name>
<evidence type="ECO:0000313" key="1">
    <source>
        <dbReference type="Proteomes" id="UP000046392"/>
    </source>
</evidence>
<proteinExistence type="predicted"/>
<dbReference type="PANTHER" id="PTHR35450">
    <property type="entry name" value="REVERSE TRANSCRIPTASE DOMAIN-CONTAINING PROTEIN"/>
    <property type="match status" value="1"/>
</dbReference>
<dbReference type="AlphaFoldDB" id="A0A0N5BQL2"/>